<proteinExistence type="inferred from homology"/>
<comment type="similarity">
    <text evidence="3 10">Belongs to the TrpF family.</text>
</comment>
<comment type="catalytic activity">
    <reaction evidence="1 10">
        <text>N-(5-phospho-beta-D-ribosyl)anthranilate = 1-(2-carboxyphenylamino)-1-deoxy-D-ribulose 5-phosphate</text>
        <dbReference type="Rhea" id="RHEA:21540"/>
        <dbReference type="ChEBI" id="CHEBI:18277"/>
        <dbReference type="ChEBI" id="CHEBI:58613"/>
        <dbReference type="EC" id="5.3.1.24"/>
    </reaction>
</comment>
<keyword evidence="7 10" id="KW-0822">Tryptophan biosynthesis</keyword>
<dbReference type="CDD" id="cd00405">
    <property type="entry name" value="PRAI"/>
    <property type="match status" value="1"/>
</dbReference>
<feature type="domain" description="N-(5'phosphoribosyl) anthranilate isomerase (PRAI)" evidence="11">
    <location>
        <begin position="24"/>
        <end position="224"/>
    </location>
</feature>
<accession>A0A653K977</accession>
<dbReference type="PANTHER" id="PTHR42894:SF1">
    <property type="entry name" value="N-(5'-PHOSPHORIBOSYL)ANTHRANILATE ISOMERASE"/>
    <property type="match status" value="1"/>
</dbReference>
<dbReference type="InterPro" id="IPR044643">
    <property type="entry name" value="TrpF_fam"/>
</dbReference>
<dbReference type="UniPathway" id="UPA00035">
    <property type="reaction ID" value="UER00042"/>
</dbReference>
<dbReference type="GO" id="GO:0000162">
    <property type="term" value="P:L-tryptophan biosynthetic process"/>
    <property type="evidence" value="ECO:0007669"/>
    <property type="project" value="UniProtKB-UniRule"/>
</dbReference>
<evidence type="ECO:0000256" key="6">
    <source>
        <dbReference type="ARBA" id="ARBA00022605"/>
    </source>
</evidence>
<dbReference type="EC" id="5.3.1.24" evidence="4 10"/>
<keyword evidence="6 10" id="KW-0028">Amino-acid biosynthesis</keyword>
<reference evidence="12 13" key="1">
    <citation type="submission" date="2019-10" db="EMBL/GenBank/DDBJ databases">
        <authorList>
            <person name="Karimi E."/>
        </authorList>
    </citation>
    <scope>NUCLEOTIDE SEQUENCE [LARGE SCALE GENOMIC DNA]</scope>
    <source>
        <strain evidence="12">Acinetobacter sp. 8BE</strain>
    </source>
</reference>
<dbReference type="EMBL" id="CABWKZ010000045">
    <property type="protein sequence ID" value="VXA57561.1"/>
    <property type="molecule type" value="Genomic_DNA"/>
</dbReference>
<dbReference type="GO" id="GO:0004640">
    <property type="term" value="F:phosphoribosylanthranilate isomerase activity"/>
    <property type="evidence" value="ECO:0007669"/>
    <property type="project" value="UniProtKB-UniRule"/>
</dbReference>
<dbReference type="Proteomes" id="UP000430404">
    <property type="component" value="Unassembled WGS sequence"/>
</dbReference>
<keyword evidence="8 10" id="KW-0057">Aromatic amino acid biosynthesis</keyword>
<sequence>MPEFQKYSVLIGQLMRQSQMRTRAKICGITRAQDIQAVVQAGADAIGFVFFPPSPRHVSIEQAQSLAKLVPPYVQLVGLFVNASAEHIQTVLDSVALDVLQLHGDETPEQCQLIATHCKRRWYKAIQVKPDLDVVAEIQRYQAAGASAVLLDAWHPELKGGTGHSFDWTQFPQLEIPLILAGGLTPENVSEAIDTTAAFAVDVSGGVESAKGIKDQQLIEKFMQGVQRGSAKP</sequence>
<evidence type="ECO:0000259" key="11">
    <source>
        <dbReference type="Pfam" id="PF00697"/>
    </source>
</evidence>
<evidence type="ECO:0000256" key="2">
    <source>
        <dbReference type="ARBA" id="ARBA00004664"/>
    </source>
</evidence>
<evidence type="ECO:0000256" key="5">
    <source>
        <dbReference type="ARBA" id="ARBA00022272"/>
    </source>
</evidence>
<dbReference type="FunFam" id="3.20.20.70:FF:000075">
    <property type="entry name" value="Tryptophan biosynthesis protein TRP1"/>
    <property type="match status" value="1"/>
</dbReference>
<evidence type="ECO:0000256" key="7">
    <source>
        <dbReference type="ARBA" id="ARBA00022822"/>
    </source>
</evidence>
<dbReference type="InterPro" id="IPR001240">
    <property type="entry name" value="PRAI_dom"/>
</dbReference>
<dbReference type="InterPro" id="IPR011060">
    <property type="entry name" value="RibuloseP-bd_barrel"/>
</dbReference>
<dbReference type="NCBIfam" id="NF002298">
    <property type="entry name" value="PRK01222.1-4"/>
    <property type="match status" value="1"/>
</dbReference>
<organism evidence="12 13">
    <name type="scientific">Acinetobacter proteolyticus</name>
    <dbReference type="NCBI Taxonomy" id="1776741"/>
    <lineage>
        <taxon>Bacteria</taxon>
        <taxon>Pseudomonadati</taxon>
        <taxon>Pseudomonadota</taxon>
        <taxon>Gammaproteobacteria</taxon>
        <taxon>Moraxellales</taxon>
        <taxon>Moraxellaceae</taxon>
        <taxon>Acinetobacter</taxon>
    </lineage>
</organism>
<dbReference type="AlphaFoldDB" id="A0A653K977"/>
<keyword evidence="9 10" id="KW-0413">Isomerase</keyword>
<evidence type="ECO:0000256" key="3">
    <source>
        <dbReference type="ARBA" id="ARBA00007571"/>
    </source>
</evidence>
<evidence type="ECO:0000256" key="4">
    <source>
        <dbReference type="ARBA" id="ARBA00012572"/>
    </source>
</evidence>
<evidence type="ECO:0000256" key="8">
    <source>
        <dbReference type="ARBA" id="ARBA00023141"/>
    </source>
</evidence>
<evidence type="ECO:0000256" key="9">
    <source>
        <dbReference type="ARBA" id="ARBA00023235"/>
    </source>
</evidence>
<gene>
    <name evidence="10 12" type="primary">trpF</name>
    <name evidence="12" type="ORF">ACI8B_50048</name>
</gene>
<dbReference type="NCBIfam" id="NF002299">
    <property type="entry name" value="PRK01222.1-6"/>
    <property type="match status" value="1"/>
</dbReference>
<dbReference type="SUPFAM" id="SSF51366">
    <property type="entry name" value="Ribulose-phoshate binding barrel"/>
    <property type="match status" value="1"/>
</dbReference>
<dbReference type="Gene3D" id="3.20.20.70">
    <property type="entry name" value="Aldolase class I"/>
    <property type="match status" value="1"/>
</dbReference>
<evidence type="ECO:0000256" key="1">
    <source>
        <dbReference type="ARBA" id="ARBA00001164"/>
    </source>
</evidence>
<evidence type="ECO:0000313" key="12">
    <source>
        <dbReference type="EMBL" id="VXA57561.1"/>
    </source>
</evidence>
<dbReference type="HAMAP" id="MF_00135">
    <property type="entry name" value="PRAI"/>
    <property type="match status" value="1"/>
</dbReference>
<dbReference type="Pfam" id="PF00697">
    <property type="entry name" value="PRAI"/>
    <property type="match status" value="1"/>
</dbReference>
<evidence type="ECO:0000313" key="13">
    <source>
        <dbReference type="Proteomes" id="UP000430404"/>
    </source>
</evidence>
<evidence type="ECO:0000256" key="10">
    <source>
        <dbReference type="HAMAP-Rule" id="MF_00135"/>
    </source>
</evidence>
<comment type="pathway">
    <text evidence="2 10">Amino-acid biosynthesis; L-tryptophan biosynthesis; L-tryptophan from chorismate: step 3/5.</text>
</comment>
<name>A0A653K977_9GAMM</name>
<dbReference type="PANTHER" id="PTHR42894">
    <property type="entry name" value="N-(5'-PHOSPHORIBOSYL)ANTHRANILATE ISOMERASE"/>
    <property type="match status" value="1"/>
</dbReference>
<dbReference type="InterPro" id="IPR013785">
    <property type="entry name" value="Aldolase_TIM"/>
</dbReference>
<protein>
    <recommendedName>
        <fullName evidence="5 10">N-(5'-phosphoribosyl)anthranilate isomerase</fullName>
        <shortName evidence="10">PRAI</shortName>
        <ecNumber evidence="4 10">5.3.1.24</ecNumber>
    </recommendedName>
</protein>